<evidence type="ECO:0000256" key="6">
    <source>
        <dbReference type="RuleBase" id="RU361230"/>
    </source>
</evidence>
<evidence type="ECO:0000256" key="2">
    <source>
        <dbReference type="ARBA" id="ARBA00006131"/>
    </source>
</evidence>
<evidence type="ECO:0000256" key="5">
    <source>
        <dbReference type="ARBA" id="ARBA00022844"/>
    </source>
</evidence>
<dbReference type="GeneID" id="41701557"/>
<dbReference type="EMBL" id="MF541374">
    <property type="protein sequence ID" value="ATX61851.1"/>
    <property type="molecule type" value="Genomic_DNA"/>
</dbReference>
<evidence type="ECO:0000313" key="9">
    <source>
        <dbReference type="Proteomes" id="UP000290225"/>
    </source>
</evidence>
<feature type="region of interest" description="Disordered" evidence="7">
    <location>
        <begin position="504"/>
        <end position="547"/>
    </location>
</feature>
<evidence type="ECO:0000313" key="8">
    <source>
        <dbReference type="EMBL" id="ATX61851.1"/>
    </source>
</evidence>
<evidence type="ECO:0000256" key="7">
    <source>
        <dbReference type="SAM" id="MobiDB-lite"/>
    </source>
</evidence>
<sequence length="579" mass="66892">MAPLYQRYRTRFYRPRTRYWRPRWRSRWTRRTYRRRGYRVRRRRGRMLRRKTRHVPVMQWNPINKKKCTIRGVCPLVYALGAQNAVQDFTYPGNKLILNWLGGGVHSSLLSLLDLYWEERYWRARWSSSNQGYNLFRYYGATLYLQRDYNYSYIFYYSTEELTEDTEPLTVCHPSQLLLTKHHVIVLSKKERLTSKPVKLRIKPPSSMIGTWHTFAEWAKKPILKWRISIICLSSPWTGFPSSSGTATHAIHVKVWARHTNSPHEAKEHDLWYIPLLDDGTDLSIADHKIKWNNDGTGPKQDEATFWPTAFEYRKLVVPFYLYAFGRSATYYSDTEETHMPGPTEGNQGVFLFLKFLDSPAWRGIEGGFPKFVDNCCFMKFSTVQQIAANGPWVEKSIAQGVNITMNYKFYFQWGGTPGIQLPPVAPAGGGPPGPLSAVRFGNSLRADIRDPSTIGTEVLYPEDLDSDGIINPRALARITEPHLPTGSKRTGTLACLRPAALFAKRRRPPSSEESEEEHGSSSPQESEEEAEHSTEAAERQLRRKRKRVQQLLEQLRRLGIQQPILTALSGSYQKSHSI</sequence>
<comment type="similarity">
    <text evidence="2 6">Belongs to the anelloviridae capsid protein family.</text>
</comment>
<dbReference type="InterPro" id="IPR004219">
    <property type="entry name" value="TTvirus_Unk"/>
</dbReference>
<feature type="compositionally biased region" description="Basic and acidic residues" evidence="7">
    <location>
        <begin position="532"/>
        <end position="541"/>
    </location>
</feature>
<dbReference type="RefSeq" id="YP_009552544.1">
    <property type="nucleotide sequence ID" value="NC_040617.1"/>
</dbReference>
<dbReference type="OrthoDB" id="3295at10239"/>
<dbReference type="GO" id="GO:0039615">
    <property type="term" value="C:T=1 icosahedral viral capsid"/>
    <property type="evidence" value="ECO:0007669"/>
    <property type="project" value="UniProtKB-UniRule"/>
</dbReference>
<comment type="function">
    <text evidence="6">Self-assembles to form an icosahedral capsid.</text>
</comment>
<dbReference type="KEGG" id="vg:41701557"/>
<accession>A0A2H4QBA7</accession>
<comment type="subcellular location">
    <subcellularLocation>
        <location evidence="1 6">Virion</location>
    </subcellularLocation>
</comment>
<keyword evidence="4 6" id="KW-0167">Capsid protein</keyword>
<protein>
    <recommendedName>
        <fullName evidence="6">Capsid protein</fullName>
    </recommendedName>
</protein>
<evidence type="ECO:0000256" key="1">
    <source>
        <dbReference type="ARBA" id="ARBA00004328"/>
    </source>
</evidence>
<name>A0A2H4QBA7_9VIRU</name>
<organism evidence="8 9">
    <name type="scientific">Rodent Torque teno virus 3</name>
    <dbReference type="NCBI Taxonomy" id="2054610"/>
    <lineage>
        <taxon>Viruses</taxon>
        <taxon>Monodnaviria</taxon>
        <taxon>Shotokuvirae</taxon>
        <taxon>Commensaviricota</taxon>
        <taxon>Cardeaviricetes</taxon>
        <taxon>Sanitavirales</taxon>
        <taxon>Anelloviridae</taxon>
        <taxon>Wawtorquevirus</taxon>
        <taxon>Wawtorquevirus crice2</taxon>
    </lineage>
</organism>
<keyword evidence="3 6" id="KW-1140">T=1 icosahedral capsid protein</keyword>
<reference evidence="8 9" key="1">
    <citation type="journal article" date="2017" name="Virology">
        <title>Discovery of novel anelloviruses in small mammals expands the host range and diversity of the Anelloviridae.</title>
        <authorList>
            <person name="de Souza W.M."/>
            <person name="Fumagalli M.J."/>
            <person name="de Araujo J."/>
            <person name="Sabino-Santos G.Jr."/>
            <person name="Maia F.G.M."/>
            <person name="Romeiro M.F."/>
            <person name="Modha S."/>
            <person name="Nardi M.S."/>
            <person name="Queiroz L.H."/>
            <person name="Durigon E.L."/>
            <person name="Nunes M.R.T."/>
            <person name="Murcia P.R."/>
            <person name="Figueiredo L.T.M."/>
        </authorList>
    </citation>
    <scope>NUCLEOTIDE SEQUENCE [LARGE SCALE GENOMIC DNA]</scope>
    <source>
        <strain evidence="8">2</strain>
    </source>
</reference>
<dbReference type="Proteomes" id="UP000290225">
    <property type="component" value="Segment"/>
</dbReference>
<proteinExistence type="inferred from homology"/>
<evidence type="ECO:0000256" key="4">
    <source>
        <dbReference type="ARBA" id="ARBA00022561"/>
    </source>
</evidence>
<dbReference type="Pfam" id="PF02956">
    <property type="entry name" value="TT_ORF1"/>
    <property type="match status" value="1"/>
</dbReference>
<evidence type="ECO:0000256" key="3">
    <source>
        <dbReference type="ARBA" id="ARBA00022431"/>
    </source>
</evidence>
<keyword evidence="9" id="KW-1185">Reference proteome</keyword>
<keyword evidence="5 6" id="KW-0946">Virion</keyword>